<comment type="caution">
    <text evidence="1">The sequence shown here is derived from an EMBL/GenBank/DDBJ whole genome shotgun (WGS) entry which is preliminary data.</text>
</comment>
<organism evidence="1 2">
    <name type="scientific">Populus tomentosa</name>
    <name type="common">Chinese white poplar</name>
    <dbReference type="NCBI Taxonomy" id="118781"/>
    <lineage>
        <taxon>Eukaryota</taxon>
        <taxon>Viridiplantae</taxon>
        <taxon>Streptophyta</taxon>
        <taxon>Embryophyta</taxon>
        <taxon>Tracheophyta</taxon>
        <taxon>Spermatophyta</taxon>
        <taxon>Magnoliopsida</taxon>
        <taxon>eudicotyledons</taxon>
        <taxon>Gunneridae</taxon>
        <taxon>Pentapetalae</taxon>
        <taxon>rosids</taxon>
        <taxon>fabids</taxon>
        <taxon>Malpighiales</taxon>
        <taxon>Salicaceae</taxon>
        <taxon>Saliceae</taxon>
        <taxon>Populus</taxon>
    </lineage>
</organism>
<dbReference type="OrthoDB" id="20669at2759"/>
<dbReference type="PANTHER" id="PTHR43991:SF42">
    <property type="entry name" value="TRANSCRIPTION FACTOR WD40-LIKE FAMILY-RELATED"/>
    <property type="match status" value="1"/>
</dbReference>
<gene>
    <name evidence="1" type="ORF">POTOM_052146</name>
</gene>
<proteinExistence type="predicted"/>
<evidence type="ECO:0000313" key="1">
    <source>
        <dbReference type="EMBL" id="KAG6743454.1"/>
    </source>
</evidence>
<dbReference type="EMBL" id="JAAWWB010000032">
    <property type="protein sequence ID" value="KAG6743454.1"/>
    <property type="molecule type" value="Genomic_DNA"/>
</dbReference>
<dbReference type="AlphaFoldDB" id="A0A8X8C8F6"/>
<accession>A0A8X8C8F6</accession>
<name>A0A8X8C8F6_POPTO</name>
<sequence>MIMMDFHIVGDNPVGIRVDPQTGKSVAVLKGNLGAIRSTRFTSDGQFMAMEEPADFCMCMIRRFEKEQEIDFFGEISVVSFSPDTESLFIGVWDRNYGSLFQYNRCRSYSYLDSLIRKEIENRHYTAIISCSVIMMGDIVREEEIGHDGIEPMESMWGNLARIWPMTRDDLQTVLLSSTFVSSSLLVTWHTNFT</sequence>
<evidence type="ECO:0008006" key="3">
    <source>
        <dbReference type="Google" id="ProtNLM"/>
    </source>
</evidence>
<dbReference type="Proteomes" id="UP000886885">
    <property type="component" value="Chromosome 16D"/>
</dbReference>
<protein>
    <recommendedName>
        <fullName evidence="3">Transducin/WD40 repeat-like superfamily protein</fullName>
    </recommendedName>
</protein>
<reference evidence="1" key="1">
    <citation type="journal article" date="2020" name="bioRxiv">
        <title>Hybrid origin of Populus tomentosa Carr. identified through genome sequencing and phylogenomic analysis.</title>
        <authorList>
            <person name="An X."/>
            <person name="Gao K."/>
            <person name="Chen Z."/>
            <person name="Li J."/>
            <person name="Yang X."/>
            <person name="Yang X."/>
            <person name="Zhou J."/>
            <person name="Guo T."/>
            <person name="Zhao T."/>
            <person name="Huang S."/>
            <person name="Miao D."/>
            <person name="Khan W.U."/>
            <person name="Rao P."/>
            <person name="Ye M."/>
            <person name="Lei B."/>
            <person name="Liao W."/>
            <person name="Wang J."/>
            <person name="Ji L."/>
            <person name="Li Y."/>
            <person name="Guo B."/>
            <person name="Mustafa N.S."/>
            <person name="Li S."/>
            <person name="Yun Q."/>
            <person name="Keller S.R."/>
            <person name="Mao J."/>
            <person name="Zhang R."/>
            <person name="Strauss S.H."/>
        </authorList>
    </citation>
    <scope>NUCLEOTIDE SEQUENCE</scope>
    <source>
        <strain evidence="1">GM15</strain>
        <tissue evidence="1">Leaf</tissue>
    </source>
</reference>
<keyword evidence="2" id="KW-1185">Reference proteome</keyword>
<dbReference type="PANTHER" id="PTHR43991">
    <property type="entry name" value="WD REPEAT PROTEIN (AFU_ORTHOLOGUE AFUA_8G05640)-RELATED"/>
    <property type="match status" value="1"/>
</dbReference>
<evidence type="ECO:0000313" key="2">
    <source>
        <dbReference type="Proteomes" id="UP000886885"/>
    </source>
</evidence>